<evidence type="ECO:0000256" key="1">
    <source>
        <dbReference type="SAM" id="MobiDB-lite"/>
    </source>
</evidence>
<dbReference type="Gene3D" id="3.80.10.10">
    <property type="entry name" value="Ribonuclease Inhibitor"/>
    <property type="match status" value="1"/>
</dbReference>
<dbReference type="Pfam" id="PF00646">
    <property type="entry name" value="F-box"/>
    <property type="match status" value="1"/>
</dbReference>
<reference evidence="4" key="1">
    <citation type="submission" date="2018-05" db="EMBL/GenBank/DDBJ databases">
        <title>Draft genome sequence of Stemphylium lycopersici strain CIDEFI 213.</title>
        <authorList>
            <person name="Medina R."/>
            <person name="Franco M.E.E."/>
            <person name="Lucentini C.G."/>
            <person name="Saparrat M.C.N."/>
            <person name="Balatti P.A."/>
        </authorList>
    </citation>
    <scope>NUCLEOTIDE SEQUENCE [LARGE SCALE GENOMIC DNA]</scope>
    <source>
        <strain evidence="4">CIDEFI 213</strain>
    </source>
</reference>
<accession>A0A364NEN1</accession>
<protein>
    <recommendedName>
        <fullName evidence="2">F-box domain-containing protein</fullName>
    </recommendedName>
</protein>
<organism evidence="3 4">
    <name type="scientific">Stemphylium lycopersici</name>
    <name type="common">Tomato gray leaf spot disease fungus</name>
    <name type="synonym">Thyrospora lycopersici</name>
    <dbReference type="NCBI Taxonomy" id="183478"/>
    <lineage>
        <taxon>Eukaryota</taxon>
        <taxon>Fungi</taxon>
        <taxon>Dikarya</taxon>
        <taxon>Ascomycota</taxon>
        <taxon>Pezizomycotina</taxon>
        <taxon>Dothideomycetes</taxon>
        <taxon>Pleosporomycetidae</taxon>
        <taxon>Pleosporales</taxon>
        <taxon>Pleosporineae</taxon>
        <taxon>Pleosporaceae</taxon>
        <taxon>Stemphylium</taxon>
    </lineage>
</organism>
<dbReference type="EMBL" id="QGDH01000009">
    <property type="protein sequence ID" value="RAR15667.1"/>
    <property type="molecule type" value="Genomic_DNA"/>
</dbReference>
<evidence type="ECO:0000313" key="3">
    <source>
        <dbReference type="EMBL" id="RAR15667.1"/>
    </source>
</evidence>
<sequence length="334" mass="36543">MSPHLLSLPTEILNHILCPLPLQSLLRFSETCLQARDLANASLHTLSLGIAPLCPFKSILTIPSLPPTPPTSINSSSSASTSASTSSSTAPPSQPYAIWFRIPSPSSHTYLTLLTFQSALVTSILLRHGTMLQTLHLSIWALTVPLASALRSLTALKSLSLRIESGSHGRGVPRSCRAVERDQQAKAWVELTEREVPPSWSQRLVVLRLENAGVGARQLGRLLAETRACREVVLDGCRYLGSEFWHLLRQWEGRSALEVLEVAGCGGILGEGAVGAIGELEGLERLNLYDCEEQESGLLERWNRDKWHISDFVAPRPKAYGADMVIEVDPAYVQ</sequence>
<comment type="caution">
    <text evidence="3">The sequence shown here is derived from an EMBL/GenBank/DDBJ whole genome shotgun (WGS) entry which is preliminary data.</text>
</comment>
<dbReference type="PROSITE" id="PS50181">
    <property type="entry name" value="FBOX"/>
    <property type="match status" value="1"/>
</dbReference>
<dbReference type="InterPro" id="IPR036047">
    <property type="entry name" value="F-box-like_dom_sf"/>
</dbReference>
<dbReference type="SUPFAM" id="SSF81383">
    <property type="entry name" value="F-box domain"/>
    <property type="match status" value="1"/>
</dbReference>
<dbReference type="AlphaFoldDB" id="A0A364NEN1"/>
<dbReference type="SUPFAM" id="SSF52047">
    <property type="entry name" value="RNI-like"/>
    <property type="match status" value="1"/>
</dbReference>
<gene>
    <name evidence="3" type="ORF">DDE83_000899</name>
</gene>
<keyword evidence="4" id="KW-1185">Reference proteome</keyword>
<dbReference type="Proteomes" id="UP000249619">
    <property type="component" value="Unassembled WGS sequence"/>
</dbReference>
<feature type="domain" description="F-box" evidence="2">
    <location>
        <begin position="2"/>
        <end position="48"/>
    </location>
</feature>
<proteinExistence type="predicted"/>
<dbReference type="InterPro" id="IPR001810">
    <property type="entry name" value="F-box_dom"/>
</dbReference>
<name>A0A364NEN1_STELY</name>
<dbReference type="OrthoDB" id="5425556at2759"/>
<dbReference type="CDD" id="cd09917">
    <property type="entry name" value="F-box_SF"/>
    <property type="match status" value="1"/>
</dbReference>
<feature type="compositionally biased region" description="Low complexity" evidence="1">
    <location>
        <begin position="71"/>
        <end position="91"/>
    </location>
</feature>
<feature type="region of interest" description="Disordered" evidence="1">
    <location>
        <begin position="70"/>
        <end position="92"/>
    </location>
</feature>
<evidence type="ECO:0000313" key="4">
    <source>
        <dbReference type="Proteomes" id="UP000249619"/>
    </source>
</evidence>
<dbReference type="InterPro" id="IPR032675">
    <property type="entry name" value="LRR_dom_sf"/>
</dbReference>
<evidence type="ECO:0000259" key="2">
    <source>
        <dbReference type="PROSITE" id="PS50181"/>
    </source>
</evidence>